<dbReference type="Proteomes" id="UP001152795">
    <property type="component" value="Unassembled WGS sequence"/>
</dbReference>
<proteinExistence type="predicted"/>
<dbReference type="InterPro" id="IPR033467">
    <property type="entry name" value="Tesmin/TSO1-like_CXC"/>
</dbReference>
<feature type="compositionally biased region" description="Low complexity" evidence="2">
    <location>
        <begin position="76"/>
        <end position="92"/>
    </location>
</feature>
<dbReference type="OrthoDB" id="6141328at2759"/>
<sequence>MTSTSTFFQTPAATRSVETQTLTTSDLTCAMEMEYSTTSPSPASGAQPVDSVTLTMPDNVTTIRADSTQTTVTEVDVESVKSSSSSTAETVTLHSDLNVPIETSSTESDESSEEDIDSEKRTILMHGKPPQEQVKFIVFEEAILDIFGKCAQCGAKCIVTMENQIGSSCRICISCTTKAEHSFEWSTAPSLFKMPAFHLLLASGILATGMESSKVLRLFNALNIPNLQQRELSNILKNYVIPAVYEVWQEEQSARLREIQGQEIVIASDMRVDSPGHSGLFGSGSTLDMGRNVVLDTQVIKSTEVKNSNAMELESLKRQLKYLEDNRVGVNKLVTDRHIQVSAYMANEKPEVEHSYDVWHVAKGEKKKLIKVAKKKFQKIKPWIGSIINHIYWIADSSETEDEKEEKWRSILNHIVDIHEHADHSIFVECLHGTLEREWLRKGSAAYKKLEEMLTRPRLIAAIRYIQLILNKVIEIRCLYPSLKKAAVDANDVLPGKPQSLVEKYLAGKERPSKEDVVASRKSRFSTPALPVSRERTSDSKPCACKGKCAVRKCDCRAMEVPCNNKCKCKVAKCINHE</sequence>
<feature type="region of interest" description="Disordered" evidence="2">
    <location>
        <begin position="1"/>
        <end position="20"/>
    </location>
</feature>
<dbReference type="PANTHER" id="PTHR31751">
    <property type="entry name" value="SI:CH211-108C17.2-RELATED-RELATED"/>
    <property type="match status" value="1"/>
</dbReference>
<feature type="region of interest" description="Disordered" evidence="2">
    <location>
        <begin position="76"/>
        <end position="118"/>
    </location>
</feature>
<dbReference type="EMBL" id="CACRXK020011137">
    <property type="protein sequence ID" value="CAB4020806.1"/>
    <property type="molecule type" value="Genomic_DNA"/>
</dbReference>
<keyword evidence="4" id="KW-1185">Reference proteome</keyword>
<dbReference type="PANTHER" id="PTHR31751:SF42">
    <property type="entry name" value="PROTEIN CBG10204"/>
    <property type="match status" value="1"/>
</dbReference>
<accession>A0A6S7ISY6</accession>
<evidence type="ECO:0000313" key="4">
    <source>
        <dbReference type="Proteomes" id="UP001152795"/>
    </source>
</evidence>
<gene>
    <name evidence="3" type="ORF">PACLA_8A037537</name>
</gene>
<dbReference type="AlphaFoldDB" id="A0A6S7ISY6"/>
<name>A0A6S7ISY6_PARCT</name>
<dbReference type="SMART" id="SM01114">
    <property type="entry name" value="CXC"/>
    <property type="match status" value="1"/>
</dbReference>
<evidence type="ECO:0000313" key="3">
    <source>
        <dbReference type="EMBL" id="CAB4020806.1"/>
    </source>
</evidence>
<protein>
    <submittedName>
        <fullName evidence="3">Uncharacterized protein</fullName>
    </submittedName>
</protein>
<keyword evidence="1" id="KW-0175">Coiled coil</keyword>
<feature type="compositionally biased region" description="Acidic residues" evidence="2">
    <location>
        <begin position="107"/>
        <end position="117"/>
    </location>
</feature>
<evidence type="ECO:0000256" key="2">
    <source>
        <dbReference type="SAM" id="MobiDB-lite"/>
    </source>
</evidence>
<organism evidence="3 4">
    <name type="scientific">Paramuricea clavata</name>
    <name type="common">Red gorgonian</name>
    <name type="synonym">Violescent sea-whip</name>
    <dbReference type="NCBI Taxonomy" id="317549"/>
    <lineage>
        <taxon>Eukaryota</taxon>
        <taxon>Metazoa</taxon>
        <taxon>Cnidaria</taxon>
        <taxon>Anthozoa</taxon>
        <taxon>Octocorallia</taxon>
        <taxon>Malacalcyonacea</taxon>
        <taxon>Plexauridae</taxon>
        <taxon>Paramuricea</taxon>
    </lineage>
</organism>
<reference evidence="3" key="1">
    <citation type="submission" date="2020-04" db="EMBL/GenBank/DDBJ databases">
        <authorList>
            <person name="Alioto T."/>
            <person name="Alioto T."/>
            <person name="Gomez Garrido J."/>
        </authorList>
    </citation>
    <scope>NUCLEOTIDE SEQUENCE</scope>
    <source>
        <strain evidence="3">A484AB</strain>
    </source>
</reference>
<comment type="caution">
    <text evidence="3">The sequence shown here is derived from an EMBL/GenBank/DDBJ whole genome shotgun (WGS) entry which is preliminary data.</text>
</comment>
<evidence type="ECO:0000256" key="1">
    <source>
        <dbReference type="SAM" id="Coils"/>
    </source>
</evidence>
<feature type="coiled-coil region" evidence="1">
    <location>
        <begin position="306"/>
        <end position="333"/>
    </location>
</feature>